<keyword evidence="3" id="KW-1185">Reference proteome</keyword>
<reference evidence="2" key="1">
    <citation type="submission" date="2023-04" db="EMBL/GenBank/DDBJ databases">
        <authorList>
            <consortium name="ELIXIR-Norway"/>
        </authorList>
    </citation>
    <scope>NUCLEOTIDE SEQUENCE [LARGE SCALE GENOMIC DNA]</scope>
</reference>
<dbReference type="Proteomes" id="UP001176941">
    <property type="component" value="Chromosome 25"/>
</dbReference>
<evidence type="ECO:0000313" key="3">
    <source>
        <dbReference type="Proteomes" id="UP001176941"/>
    </source>
</evidence>
<dbReference type="EMBL" id="OX459961">
    <property type="protein sequence ID" value="CAI9165736.1"/>
    <property type="molecule type" value="Genomic_DNA"/>
</dbReference>
<organism evidence="2 3">
    <name type="scientific">Rangifer tarandus platyrhynchus</name>
    <name type="common">Svalbard reindeer</name>
    <dbReference type="NCBI Taxonomy" id="3082113"/>
    <lineage>
        <taxon>Eukaryota</taxon>
        <taxon>Metazoa</taxon>
        <taxon>Chordata</taxon>
        <taxon>Craniata</taxon>
        <taxon>Vertebrata</taxon>
        <taxon>Euteleostomi</taxon>
        <taxon>Mammalia</taxon>
        <taxon>Eutheria</taxon>
        <taxon>Laurasiatheria</taxon>
        <taxon>Artiodactyla</taxon>
        <taxon>Ruminantia</taxon>
        <taxon>Pecora</taxon>
        <taxon>Cervidae</taxon>
        <taxon>Odocoileinae</taxon>
        <taxon>Rangifer</taxon>
    </lineage>
</organism>
<evidence type="ECO:0000313" key="2">
    <source>
        <dbReference type="EMBL" id="CAI9165736.1"/>
    </source>
</evidence>
<feature type="region of interest" description="Disordered" evidence="1">
    <location>
        <begin position="1"/>
        <end position="37"/>
    </location>
</feature>
<gene>
    <name evidence="2" type="ORF">MRATA1EN1_LOCUS14698</name>
</gene>
<feature type="region of interest" description="Disordered" evidence="1">
    <location>
        <begin position="110"/>
        <end position="169"/>
    </location>
</feature>
<feature type="compositionally biased region" description="Low complexity" evidence="1">
    <location>
        <begin position="64"/>
        <end position="76"/>
    </location>
</feature>
<proteinExistence type="predicted"/>
<sequence>MEPTCPRRPSSLTSLDSHPPDRREVTAGAGGLALGRGGPPLCRLGAGSSRHCCPAPGTQRHLPAARGRPARAGARGSQLAPADRAVLMVGACEMGRTPEGGGVLRSALAPGVSGQQGRPRLQEGQYTDVRAVTPGSLGPRVTLRGSCLRPQREPQLRERVRPGPTEGAG</sequence>
<name>A0ABN8Z0Q3_RANTA</name>
<accession>A0ABN8Z0Q3</accession>
<feature type="compositionally biased region" description="Gly residues" evidence="1">
    <location>
        <begin position="28"/>
        <end position="37"/>
    </location>
</feature>
<feature type="compositionally biased region" description="Basic and acidic residues" evidence="1">
    <location>
        <begin position="150"/>
        <end position="161"/>
    </location>
</feature>
<feature type="region of interest" description="Disordered" evidence="1">
    <location>
        <begin position="58"/>
        <end position="80"/>
    </location>
</feature>
<protein>
    <submittedName>
        <fullName evidence="2">Uncharacterized protein</fullName>
    </submittedName>
</protein>
<evidence type="ECO:0000256" key="1">
    <source>
        <dbReference type="SAM" id="MobiDB-lite"/>
    </source>
</evidence>